<reference evidence="2 3" key="1">
    <citation type="submission" date="2017-01" db="EMBL/GenBank/DDBJ databases">
        <title>Bacillus phylogenomics.</title>
        <authorList>
            <person name="Dunlap C."/>
        </authorList>
    </citation>
    <scope>NUCLEOTIDE SEQUENCE [LARGE SCALE GENOMIC DNA]</scope>
    <source>
        <strain evidence="2 3">NRRL B-41282</strain>
    </source>
</reference>
<dbReference type="Pfam" id="PF05684">
    <property type="entry name" value="DUF819"/>
    <property type="match status" value="1"/>
</dbReference>
<dbReference type="EMBL" id="MTJL01000059">
    <property type="protein sequence ID" value="OMH98161.1"/>
    <property type="molecule type" value="Genomic_DNA"/>
</dbReference>
<feature type="transmembrane region" description="Helical" evidence="1">
    <location>
        <begin position="12"/>
        <end position="28"/>
    </location>
</feature>
<organism evidence="2 3">
    <name type="scientific">Bacillus swezeyi</name>
    <dbReference type="NCBI Taxonomy" id="1925020"/>
    <lineage>
        <taxon>Bacteria</taxon>
        <taxon>Bacillati</taxon>
        <taxon>Bacillota</taxon>
        <taxon>Bacilli</taxon>
        <taxon>Bacillales</taxon>
        <taxon>Bacillaceae</taxon>
        <taxon>Bacillus</taxon>
    </lineage>
</organism>
<keyword evidence="1" id="KW-0812">Transmembrane</keyword>
<evidence type="ECO:0000313" key="3">
    <source>
        <dbReference type="Proteomes" id="UP000187367"/>
    </source>
</evidence>
<feature type="transmembrane region" description="Helical" evidence="1">
    <location>
        <begin position="63"/>
        <end position="83"/>
    </location>
</feature>
<dbReference type="RefSeq" id="WP_076762541.1">
    <property type="nucleotide sequence ID" value="NZ_JARMMI010000007.1"/>
</dbReference>
<proteinExistence type="predicted"/>
<feature type="transmembrane region" description="Helical" evidence="1">
    <location>
        <begin position="289"/>
        <end position="308"/>
    </location>
</feature>
<feature type="transmembrane region" description="Helical" evidence="1">
    <location>
        <begin position="214"/>
        <end position="239"/>
    </location>
</feature>
<dbReference type="Proteomes" id="UP000187367">
    <property type="component" value="Unassembled WGS sequence"/>
</dbReference>
<protein>
    <recommendedName>
        <fullName evidence="4">DUF819 domain-containing protein</fullName>
    </recommendedName>
</protein>
<dbReference type="PANTHER" id="PTHR34289">
    <property type="entry name" value="PROTEIN, PUTATIVE (DUF819)-RELATED"/>
    <property type="match status" value="1"/>
</dbReference>
<evidence type="ECO:0000256" key="1">
    <source>
        <dbReference type="SAM" id="Phobius"/>
    </source>
</evidence>
<keyword evidence="3" id="KW-1185">Reference proteome</keyword>
<accession>A0A1R1Q710</accession>
<feature type="transmembrane region" description="Helical" evidence="1">
    <location>
        <begin position="165"/>
        <end position="183"/>
    </location>
</feature>
<feature type="transmembrane region" description="Helical" evidence="1">
    <location>
        <begin position="35"/>
        <end position="57"/>
    </location>
</feature>
<feature type="transmembrane region" description="Helical" evidence="1">
    <location>
        <begin position="259"/>
        <end position="277"/>
    </location>
</feature>
<gene>
    <name evidence="2" type="ORF">BW143_21860</name>
</gene>
<feature type="transmembrane region" description="Helical" evidence="1">
    <location>
        <begin position="95"/>
        <end position="117"/>
    </location>
</feature>
<keyword evidence="1" id="KW-1133">Transmembrane helix</keyword>
<name>A0A1R1RPA7_9BACI</name>
<dbReference type="PANTHER" id="PTHR34289:SF8">
    <property type="entry name" value="DUF819 DOMAIN-CONTAINING PROTEIN"/>
    <property type="match status" value="1"/>
</dbReference>
<keyword evidence="1" id="KW-0472">Membrane</keyword>
<comment type="caution">
    <text evidence="2">The sequence shown here is derived from an EMBL/GenBank/DDBJ whole genome shotgun (WGS) entry which is preliminary data.</text>
</comment>
<evidence type="ECO:0000313" key="2">
    <source>
        <dbReference type="EMBL" id="OMH98161.1"/>
    </source>
</evidence>
<feature type="transmembrane region" description="Helical" evidence="1">
    <location>
        <begin position="343"/>
        <end position="363"/>
    </location>
</feature>
<dbReference type="AlphaFoldDB" id="A0A1R1RPA7"/>
<dbReference type="InterPro" id="IPR008537">
    <property type="entry name" value="DUF819"/>
</dbReference>
<feature type="transmembrane region" description="Helical" evidence="1">
    <location>
        <begin position="369"/>
        <end position="395"/>
    </location>
</feature>
<feature type="transmembrane region" description="Helical" evidence="1">
    <location>
        <begin position="314"/>
        <end position="336"/>
    </location>
</feature>
<evidence type="ECO:0008006" key="4">
    <source>
        <dbReference type="Google" id="ProtNLM"/>
    </source>
</evidence>
<sequence>MNSSFISPDDVWVLWGFIAMWAAVSIYLEQRFRWAAAVSGAVLALGGAMAFTNAGILPTESPVYDAVWTYVVPLAIPLLLFQINLRKIVRESRRLLFVFCISSVGTVIGSMIAFFLFKQQIPYLDKIGGMISASYIGGGVNFAAMAAKFQTPGEYVSSTVVADNFMMALLFFILMGIPALKWFQKQFSVSEIAAPEKNQAESYWKRNEMSLRDIALNMGTAFAIVVVSVKTAAFFQGLFPSESDSFIVRLLSGILGDQYLVLTTLTLAATFAFPRYFEKMRGTQEIGTYMIYLFFVVIGIPADLRIILINAPLLLAFVFIVAISNLLVSLAAGRIFRFRLEEILLACNASVGGPTTAAAMAIAKGWRELVAPIMLVGTFGYLIGNYVGTLLGTWFSSFV</sequence>
<dbReference type="OrthoDB" id="653763at2"/>
<accession>A0A1R1RPA7</accession>